<feature type="compositionally biased region" description="Polar residues" evidence="19">
    <location>
        <begin position="492"/>
        <end position="502"/>
    </location>
</feature>
<dbReference type="SMART" id="SM00491">
    <property type="entry name" value="HELICc2"/>
    <property type="match status" value="1"/>
</dbReference>
<evidence type="ECO:0000256" key="13">
    <source>
        <dbReference type="ARBA" id="ARBA00023204"/>
    </source>
</evidence>
<proteinExistence type="inferred from homology"/>
<name>A0A3R7SLP8_PENVA</name>
<keyword evidence="11" id="KW-0408">Iron</keyword>
<dbReference type="GO" id="GO:0005634">
    <property type="term" value="C:nucleus"/>
    <property type="evidence" value="ECO:0007669"/>
    <property type="project" value="UniProtKB-SubCell"/>
</dbReference>
<protein>
    <recommendedName>
        <fullName evidence="16">DNA 5'-3' helicase</fullName>
        <ecNumber evidence="16">5.6.2.3</ecNumber>
    </recommendedName>
    <alternativeName>
        <fullName evidence="18">DNA 5'-3' helicase FANCJ</fullName>
    </alternativeName>
</protein>
<dbReference type="InterPro" id="IPR045028">
    <property type="entry name" value="DinG/Rad3-like"/>
</dbReference>
<dbReference type="CDD" id="cd18788">
    <property type="entry name" value="SF2_C_XPD"/>
    <property type="match status" value="1"/>
</dbReference>
<dbReference type="Pfam" id="PF13307">
    <property type="entry name" value="Helicase_C_2"/>
    <property type="match status" value="1"/>
</dbReference>
<evidence type="ECO:0000256" key="8">
    <source>
        <dbReference type="ARBA" id="ARBA00022801"/>
    </source>
</evidence>
<dbReference type="GO" id="GO:0005524">
    <property type="term" value="F:ATP binding"/>
    <property type="evidence" value="ECO:0007669"/>
    <property type="project" value="UniProtKB-KW"/>
</dbReference>
<evidence type="ECO:0000256" key="4">
    <source>
        <dbReference type="ARBA" id="ARBA00022485"/>
    </source>
</evidence>
<dbReference type="InterPro" id="IPR027417">
    <property type="entry name" value="P-loop_NTPase"/>
</dbReference>
<dbReference type="GO" id="GO:0006289">
    <property type="term" value="P:nucleotide-excision repair"/>
    <property type="evidence" value="ECO:0007669"/>
    <property type="project" value="TreeGrafter"/>
</dbReference>
<dbReference type="AlphaFoldDB" id="A0A3R7SLP8"/>
<evidence type="ECO:0000256" key="2">
    <source>
        <dbReference type="ARBA" id="ARBA00004123"/>
    </source>
</evidence>
<keyword evidence="5" id="KW-0479">Metal-binding</keyword>
<comment type="caution">
    <text evidence="21">The sequence shown here is derived from an EMBL/GenBank/DDBJ whole genome shotgun (WGS) entry which is preliminary data.</text>
</comment>
<dbReference type="Gene3D" id="3.40.50.300">
    <property type="entry name" value="P-loop containing nucleotide triphosphate hydrolases"/>
    <property type="match status" value="1"/>
</dbReference>
<keyword evidence="10" id="KW-0067">ATP-binding</keyword>
<evidence type="ECO:0000256" key="17">
    <source>
        <dbReference type="ARBA" id="ARBA00048954"/>
    </source>
</evidence>
<dbReference type="PANTHER" id="PTHR11472">
    <property type="entry name" value="DNA REPAIR DEAD HELICASE RAD3/XP-D SUBFAMILY MEMBER"/>
    <property type="match status" value="1"/>
</dbReference>
<evidence type="ECO:0000256" key="12">
    <source>
        <dbReference type="ARBA" id="ARBA00023014"/>
    </source>
</evidence>
<dbReference type="GO" id="GO:0046872">
    <property type="term" value="F:metal ion binding"/>
    <property type="evidence" value="ECO:0007669"/>
    <property type="project" value="UniProtKB-KW"/>
</dbReference>
<keyword evidence="8" id="KW-0378">Hydrolase</keyword>
<dbReference type="FunFam" id="3.40.50.300:FF:000731">
    <property type="entry name" value="Fanconi anemia group J protein homolog"/>
    <property type="match status" value="1"/>
</dbReference>
<evidence type="ECO:0000256" key="9">
    <source>
        <dbReference type="ARBA" id="ARBA00022806"/>
    </source>
</evidence>
<feature type="compositionally biased region" description="Basic and acidic residues" evidence="19">
    <location>
        <begin position="651"/>
        <end position="670"/>
    </location>
</feature>
<reference evidence="21 22" key="1">
    <citation type="submission" date="2018-04" db="EMBL/GenBank/DDBJ databases">
        <authorList>
            <person name="Zhang X."/>
            <person name="Yuan J."/>
            <person name="Li F."/>
            <person name="Xiang J."/>
        </authorList>
    </citation>
    <scope>NUCLEOTIDE SEQUENCE [LARGE SCALE GENOMIC DNA]</scope>
    <source>
        <tissue evidence="21">Muscle</tissue>
    </source>
</reference>
<feature type="region of interest" description="Disordered" evidence="19">
    <location>
        <begin position="545"/>
        <end position="683"/>
    </location>
</feature>
<keyword evidence="4" id="KW-0004">4Fe-4S</keyword>
<feature type="region of interest" description="Disordered" evidence="19">
    <location>
        <begin position="463"/>
        <end position="516"/>
    </location>
</feature>
<keyword evidence="6" id="KW-0547">Nucleotide-binding</keyword>
<evidence type="ECO:0000256" key="16">
    <source>
        <dbReference type="ARBA" id="ARBA00044969"/>
    </source>
</evidence>
<sequence length="756" mass="83391">MTDAEKNGNLFHTRSVGANVRCIILTSGTLSPMSSFQSELGVPFKIQLEANHVIDKNQVWVGTVGKGPTDQMLQATYRHTETWGFQDELGKLVLDVCRSVPRGVLCFLPSYSLLNKLLDRWQITGLWDELNKVKISMCEPRSGEEFEETMKLFYDTIRRTGEECDGEVNGAFFMAVCRGKVSEGLDFTDDNARAVIAVGIPFPNVKDIQVDLKRQYNNAHCRTRGLLSGGDWYEIQAYRAVNQALGRCLRHRYDWGALILVDERYQRGSLSSGVQQNKYTKGLSKWVRNKIVHHPSYAMGLSSLNQFARNMTANPPKKPESMNETQTATVEKDAVCGNSSKFQTAKMLLDSENSSSTTAGALSMLVDGLGSTQNTTVAHDASVKNETGIILPSQFSSTIVGGCNERDLDDDFCSSPSSLVIPPSRFLFTSTQISDSKSSSVLPSKSSNKNDFTSALTLHTSSKETSIGKVSQVPRSPDDSVDNPPKRRKSFFLTNSEASNSHAQKDEGPKLESSSAADQEVYEFQYIDPKSKVHVSPLKELLETEIRSRANSSPVQCNSRKEEPQSKKNLGQEFINGESKTGTSSSSHDRSSSPQMFDSDEDLFADATPKKNKQKGGKDEKSTVSGLKPSNVRLAPIFGSHLAYQKKKVTPPKEKEPKSVEKSQKSEGKSKGCGKVNCGKENSECCKVPRKRPLMSQNVPSQVPPTVGAESDLDDFDLNQSYNSPAGGERVVRRVSRGRRSLSRRKGVQYSDAEDL</sequence>
<feature type="compositionally biased region" description="Polar residues" evidence="19">
    <location>
        <begin position="549"/>
        <end position="558"/>
    </location>
</feature>
<dbReference type="STRING" id="6689.A0A3R7SLP8"/>
<feature type="region of interest" description="Disordered" evidence="19">
    <location>
        <begin position="695"/>
        <end position="756"/>
    </location>
</feature>
<dbReference type="Proteomes" id="UP000283509">
    <property type="component" value="Unassembled WGS sequence"/>
</dbReference>
<evidence type="ECO:0000256" key="11">
    <source>
        <dbReference type="ARBA" id="ARBA00023004"/>
    </source>
</evidence>
<evidence type="ECO:0000256" key="15">
    <source>
        <dbReference type="ARBA" id="ARBA00023242"/>
    </source>
</evidence>
<evidence type="ECO:0000256" key="5">
    <source>
        <dbReference type="ARBA" id="ARBA00022723"/>
    </source>
</evidence>
<comment type="subcellular location">
    <subcellularLocation>
        <location evidence="2">Nucleus</location>
    </subcellularLocation>
</comment>
<dbReference type="GO" id="GO:1990918">
    <property type="term" value="P:double-strand break repair involved in meiotic recombination"/>
    <property type="evidence" value="ECO:0007669"/>
    <property type="project" value="TreeGrafter"/>
</dbReference>
<gene>
    <name evidence="21" type="ORF">C7M84_015854</name>
</gene>
<accession>A0A3R7SLP8</accession>
<dbReference type="OrthoDB" id="6377856at2759"/>
<evidence type="ECO:0000256" key="7">
    <source>
        <dbReference type="ARBA" id="ARBA00022763"/>
    </source>
</evidence>
<dbReference type="EMBL" id="QCYY01002989">
    <property type="protein sequence ID" value="ROT66141.1"/>
    <property type="molecule type" value="Genomic_DNA"/>
</dbReference>
<dbReference type="GO" id="GO:0003676">
    <property type="term" value="F:nucleic acid binding"/>
    <property type="evidence" value="ECO:0007669"/>
    <property type="project" value="InterPro"/>
</dbReference>
<dbReference type="GO" id="GO:0043139">
    <property type="term" value="F:5'-3' DNA helicase activity"/>
    <property type="evidence" value="ECO:0007669"/>
    <property type="project" value="UniProtKB-EC"/>
</dbReference>
<feature type="compositionally biased region" description="Basic residues" evidence="19">
    <location>
        <begin position="733"/>
        <end position="747"/>
    </location>
</feature>
<keyword evidence="14" id="KW-0413">Isomerase</keyword>
<dbReference type="GO" id="GO:0016818">
    <property type="term" value="F:hydrolase activity, acting on acid anhydrides, in phosphorus-containing anhydrides"/>
    <property type="evidence" value="ECO:0007669"/>
    <property type="project" value="InterPro"/>
</dbReference>
<evidence type="ECO:0000259" key="20">
    <source>
        <dbReference type="SMART" id="SM00491"/>
    </source>
</evidence>
<keyword evidence="9" id="KW-0347">Helicase</keyword>
<dbReference type="EC" id="5.6.2.3" evidence="16"/>
<evidence type="ECO:0000313" key="21">
    <source>
        <dbReference type="EMBL" id="ROT66141.1"/>
    </source>
</evidence>
<reference evidence="21 22" key="2">
    <citation type="submission" date="2019-01" db="EMBL/GenBank/DDBJ databases">
        <title>The decoding of complex shrimp genome reveals the adaptation for benthos swimmer, frequently molting mechanism and breeding impact on genome.</title>
        <authorList>
            <person name="Sun Y."/>
            <person name="Gao Y."/>
            <person name="Yu Y."/>
        </authorList>
    </citation>
    <scope>NUCLEOTIDE SEQUENCE [LARGE SCALE GENOMIC DNA]</scope>
    <source>
        <tissue evidence="21">Muscle</tissue>
    </source>
</reference>
<evidence type="ECO:0000256" key="18">
    <source>
        <dbReference type="ARBA" id="ARBA00082714"/>
    </source>
</evidence>
<evidence type="ECO:0000256" key="14">
    <source>
        <dbReference type="ARBA" id="ARBA00023235"/>
    </source>
</evidence>
<dbReference type="InterPro" id="IPR006555">
    <property type="entry name" value="ATP-dep_Helicase_C"/>
</dbReference>
<keyword evidence="12" id="KW-0411">Iron-sulfur</keyword>
<organism evidence="21 22">
    <name type="scientific">Penaeus vannamei</name>
    <name type="common">Whiteleg shrimp</name>
    <name type="synonym">Litopenaeus vannamei</name>
    <dbReference type="NCBI Taxonomy" id="6689"/>
    <lineage>
        <taxon>Eukaryota</taxon>
        <taxon>Metazoa</taxon>
        <taxon>Ecdysozoa</taxon>
        <taxon>Arthropoda</taxon>
        <taxon>Crustacea</taxon>
        <taxon>Multicrustacea</taxon>
        <taxon>Malacostraca</taxon>
        <taxon>Eumalacostraca</taxon>
        <taxon>Eucarida</taxon>
        <taxon>Decapoda</taxon>
        <taxon>Dendrobranchiata</taxon>
        <taxon>Penaeoidea</taxon>
        <taxon>Penaeidae</taxon>
        <taxon>Penaeus</taxon>
    </lineage>
</organism>
<evidence type="ECO:0000256" key="3">
    <source>
        <dbReference type="ARBA" id="ARBA00008792"/>
    </source>
</evidence>
<keyword evidence="15" id="KW-0539">Nucleus</keyword>
<keyword evidence="7" id="KW-0227">DNA damage</keyword>
<comment type="catalytic activity">
    <reaction evidence="17">
        <text>ATP + H2O = ADP + phosphate + H(+)</text>
        <dbReference type="Rhea" id="RHEA:13065"/>
        <dbReference type="ChEBI" id="CHEBI:15377"/>
        <dbReference type="ChEBI" id="CHEBI:15378"/>
        <dbReference type="ChEBI" id="CHEBI:30616"/>
        <dbReference type="ChEBI" id="CHEBI:43474"/>
        <dbReference type="ChEBI" id="CHEBI:456216"/>
        <dbReference type="EC" id="5.6.2.3"/>
    </reaction>
</comment>
<keyword evidence="13" id="KW-0234">DNA repair</keyword>
<feature type="domain" description="ATP-dependent helicase C-terminal" evidence="20">
    <location>
        <begin position="111"/>
        <end position="267"/>
    </location>
</feature>
<evidence type="ECO:0000256" key="6">
    <source>
        <dbReference type="ARBA" id="ARBA00022741"/>
    </source>
</evidence>
<evidence type="ECO:0000313" key="22">
    <source>
        <dbReference type="Proteomes" id="UP000283509"/>
    </source>
</evidence>
<evidence type="ECO:0000256" key="10">
    <source>
        <dbReference type="ARBA" id="ARBA00022840"/>
    </source>
</evidence>
<keyword evidence="22" id="KW-1185">Reference proteome</keyword>
<comment type="similarity">
    <text evidence="3">Belongs to the DEAD box helicase family. DEAH subfamily.</text>
</comment>
<evidence type="ECO:0000256" key="1">
    <source>
        <dbReference type="ARBA" id="ARBA00001966"/>
    </source>
</evidence>
<dbReference type="GO" id="GO:0051539">
    <property type="term" value="F:4 iron, 4 sulfur cluster binding"/>
    <property type="evidence" value="ECO:0007669"/>
    <property type="project" value="UniProtKB-KW"/>
</dbReference>
<comment type="cofactor">
    <cofactor evidence="1">
        <name>[4Fe-4S] cluster</name>
        <dbReference type="ChEBI" id="CHEBI:49883"/>
    </cofactor>
</comment>
<dbReference type="PANTHER" id="PTHR11472:SF47">
    <property type="entry name" value="FANCONI ANEMIA GROUP J PROTEIN"/>
    <property type="match status" value="1"/>
</dbReference>
<evidence type="ECO:0000256" key="19">
    <source>
        <dbReference type="SAM" id="MobiDB-lite"/>
    </source>
</evidence>